<dbReference type="Gene3D" id="2.30.30.240">
    <property type="entry name" value="PRC-barrel domain"/>
    <property type="match status" value="1"/>
</dbReference>
<evidence type="ECO:0000256" key="4">
    <source>
        <dbReference type="ARBA" id="ARBA00023186"/>
    </source>
</evidence>
<comment type="domain">
    <text evidence="5">The PRC barrel domain binds ribosomal protein uS19.</text>
</comment>
<proteinExistence type="inferred from homology"/>
<reference evidence="8 9" key="1">
    <citation type="submission" date="2018-05" db="EMBL/GenBank/DDBJ databases">
        <title>Genomic Encyclopedia of Type Strains, Phase IV (KMG-IV): sequencing the most valuable type-strain genomes for metagenomic binning, comparative biology and taxonomic classification.</title>
        <authorList>
            <person name="Goeker M."/>
        </authorList>
    </citation>
    <scope>NUCLEOTIDE SEQUENCE [LARGE SCALE GENOMIC DNA]</scope>
    <source>
        <strain evidence="8 9">DSM 25350</strain>
    </source>
</reference>
<dbReference type="AlphaFoldDB" id="A0A316G0R7"/>
<dbReference type="SUPFAM" id="SSF50447">
    <property type="entry name" value="Translation proteins"/>
    <property type="match status" value="1"/>
</dbReference>
<accession>A0A316G0R7</accession>
<evidence type="ECO:0000256" key="5">
    <source>
        <dbReference type="HAMAP-Rule" id="MF_00014"/>
    </source>
</evidence>
<keyword evidence="1 5" id="KW-0963">Cytoplasm</keyword>
<keyword evidence="9" id="KW-1185">Reference proteome</keyword>
<dbReference type="GO" id="GO:0042274">
    <property type="term" value="P:ribosomal small subunit biogenesis"/>
    <property type="evidence" value="ECO:0007669"/>
    <property type="project" value="UniProtKB-UniRule"/>
</dbReference>
<dbReference type="Gene3D" id="2.40.30.60">
    <property type="entry name" value="RimM"/>
    <property type="match status" value="1"/>
</dbReference>
<dbReference type="EMBL" id="QGGU01000001">
    <property type="protein sequence ID" value="PWK54439.1"/>
    <property type="molecule type" value="Genomic_DNA"/>
</dbReference>
<dbReference type="OrthoDB" id="9783509at2"/>
<sequence length="175" mass="19630">MTEEIVVIGKITSVFGVKGGVKVFSYTKPRLNILNYKDWLLDVDGQWQSVKMVSGRQQGKTIGVNLEGVNDRSQAEALIGRKIAITSNQLPELDDGSFYWRDLEGMRVINSENVDFGVVSHLIETGSNDVLVVRETAEQASGKKRKERMIPFLADAVLDVDTENRVMHVEWDADF</sequence>
<dbReference type="GO" id="GO:0006364">
    <property type="term" value="P:rRNA processing"/>
    <property type="evidence" value="ECO:0007669"/>
    <property type="project" value="UniProtKB-UniRule"/>
</dbReference>
<dbReference type="NCBIfam" id="TIGR02273">
    <property type="entry name" value="16S_RimM"/>
    <property type="match status" value="1"/>
</dbReference>
<comment type="subcellular location">
    <subcellularLocation>
        <location evidence="5">Cytoplasm</location>
    </subcellularLocation>
</comment>
<dbReference type="InterPro" id="IPR011961">
    <property type="entry name" value="RimM"/>
</dbReference>
<evidence type="ECO:0000313" key="8">
    <source>
        <dbReference type="EMBL" id="PWK54439.1"/>
    </source>
</evidence>
<dbReference type="InterPro" id="IPR011033">
    <property type="entry name" value="PRC_barrel-like_sf"/>
</dbReference>
<dbReference type="SUPFAM" id="SSF50346">
    <property type="entry name" value="PRC-barrel domain"/>
    <property type="match status" value="1"/>
</dbReference>
<evidence type="ECO:0000259" key="6">
    <source>
        <dbReference type="Pfam" id="PF01782"/>
    </source>
</evidence>
<evidence type="ECO:0000259" key="7">
    <source>
        <dbReference type="Pfam" id="PF24986"/>
    </source>
</evidence>
<keyword evidence="3 5" id="KW-0698">rRNA processing</keyword>
<comment type="function">
    <text evidence="5">An accessory protein needed during the final step in the assembly of 30S ribosomal subunit, possibly for assembly of the head region. Essential for efficient processing of 16S rRNA. May be needed both before and after RbfA during the maturation of 16S rRNA. It has affinity for free ribosomal 30S subunits but not for 70S ribosomes.</text>
</comment>
<dbReference type="GO" id="GO:0043022">
    <property type="term" value="F:ribosome binding"/>
    <property type="evidence" value="ECO:0007669"/>
    <property type="project" value="InterPro"/>
</dbReference>
<evidence type="ECO:0000256" key="1">
    <source>
        <dbReference type="ARBA" id="ARBA00022490"/>
    </source>
</evidence>
<dbReference type="HAMAP" id="MF_00014">
    <property type="entry name" value="Ribosome_mat_RimM"/>
    <property type="match status" value="1"/>
</dbReference>
<feature type="domain" description="Ribosome maturation factor RimM PRC barrel" evidence="7">
    <location>
        <begin position="100"/>
        <end position="172"/>
    </location>
</feature>
<evidence type="ECO:0000256" key="2">
    <source>
        <dbReference type="ARBA" id="ARBA00022517"/>
    </source>
</evidence>
<dbReference type="RefSeq" id="WP_109761554.1">
    <property type="nucleotide sequence ID" value="NZ_QGGU01000001.1"/>
</dbReference>
<dbReference type="GO" id="GO:0005840">
    <property type="term" value="C:ribosome"/>
    <property type="evidence" value="ECO:0007669"/>
    <property type="project" value="InterPro"/>
</dbReference>
<keyword evidence="2 5" id="KW-0690">Ribosome biogenesis</keyword>
<gene>
    <name evidence="5" type="primary">rimM</name>
    <name evidence="8" type="ORF">C8D97_101287</name>
</gene>
<keyword evidence="4 5" id="KW-0143">Chaperone</keyword>
<dbReference type="InterPro" id="IPR056792">
    <property type="entry name" value="PRC_RimM"/>
</dbReference>
<dbReference type="GO" id="GO:0005737">
    <property type="term" value="C:cytoplasm"/>
    <property type="evidence" value="ECO:0007669"/>
    <property type="project" value="UniProtKB-SubCell"/>
</dbReference>
<dbReference type="InterPro" id="IPR009000">
    <property type="entry name" value="Transl_B-barrel_sf"/>
</dbReference>
<comment type="subunit">
    <text evidence="5">Binds ribosomal protein uS19.</text>
</comment>
<evidence type="ECO:0000256" key="3">
    <source>
        <dbReference type="ARBA" id="ARBA00022552"/>
    </source>
</evidence>
<dbReference type="PANTHER" id="PTHR33692:SF1">
    <property type="entry name" value="RIBOSOME MATURATION FACTOR RIMM"/>
    <property type="match status" value="1"/>
</dbReference>
<organism evidence="8 9">
    <name type="scientific">Pleionea mediterranea</name>
    <dbReference type="NCBI Taxonomy" id="523701"/>
    <lineage>
        <taxon>Bacteria</taxon>
        <taxon>Pseudomonadati</taxon>
        <taxon>Pseudomonadota</taxon>
        <taxon>Gammaproteobacteria</taxon>
        <taxon>Oceanospirillales</taxon>
        <taxon>Pleioneaceae</taxon>
        <taxon>Pleionea</taxon>
    </lineage>
</organism>
<comment type="similarity">
    <text evidence="5">Belongs to the RimM family.</text>
</comment>
<comment type="caution">
    <text evidence="8">The sequence shown here is derived from an EMBL/GenBank/DDBJ whole genome shotgun (WGS) entry which is preliminary data.</text>
</comment>
<dbReference type="Pfam" id="PF01782">
    <property type="entry name" value="RimM"/>
    <property type="match status" value="1"/>
</dbReference>
<protein>
    <recommendedName>
        <fullName evidence="5">Ribosome maturation factor RimM</fullName>
    </recommendedName>
</protein>
<dbReference type="PANTHER" id="PTHR33692">
    <property type="entry name" value="RIBOSOME MATURATION FACTOR RIMM"/>
    <property type="match status" value="1"/>
</dbReference>
<feature type="domain" description="RimM N-terminal" evidence="6">
    <location>
        <begin position="7"/>
        <end position="87"/>
    </location>
</feature>
<dbReference type="Proteomes" id="UP000245790">
    <property type="component" value="Unassembled WGS sequence"/>
</dbReference>
<dbReference type="InterPro" id="IPR036976">
    <property type="entry name" value="RimM_N_sf"/>
</dbReference>
<name>A0A316G0R7_9GAMM</name>
<dbReference type="InterPro" id="IPR002676">
    <property type="entry name" value="RimM_N"/>
</dbReference>
<dbReference type="Pfam" id="PF24986">
    <property type="entry name" value="PRC_RimM"/>
    <property type="match status" value="1"/>
</dbReference>
<evidence type="ECO:0000313" key="9">
    <source>
        <dbReference type="Proteomes" id="UP000245790"/>
    </source>
</evidence>